<evidence type="ECO:0000313" key="5">
    <source>
        <dbReference type="EMBL" id="QDC23353.1"/>
    </source>
</evidence>
<proteinExistence type="predicted"/>
<dbReference type="InterPro" id="IPR000847">
    <property type="entry name" value="LysR_HTH_N"/>
</dbReference>
<dbReference type="PANTHER" id="PTHR30118:SF15">
    <property type="entry name" value="TRANSCRIPTIONAL REGULATORY PROTEIN"/>
    <property type="match status" value="1"/>
</dbReference>
<accession>A0A5B8BYN0</accession>
<dbReference type="GO" id="GO:0003677">
    <property type="term" value="F:DNA binding"/>
    <property type="evidence" value="ECO:0007669"/>
    <property type="project" value="UniProtKB-KW"/>
</dbReference>
<organism evidence="5 6">
    <name type="scientific">Georgenia yuyongxinii</name>
    <dbReference type="NCBI Taxonomy" id="2589797"/>
    <lineage>
        <taxon>Bacteria</taxon>
        <taxon>Bacillati</taxon>
        <taxon>Actinomycetota</taxon>
        <taxon>Actinomycetes</taxon>
        <taxon>Micrococcales</taxon>
        <taxon>Bogoriellaceae</taxon>
        <taxon>Georgenia</taxon>
    </lineage>
</organism>
<dbReference type="SUPFAM" id="SSF46785">
    <property type="entry name" value="Winged helix' DNA-binding domain"/>
    <property type="match status" value="1"/>
</dbReference>
<keyword evidence="1" id="KW-0805">Transcription regulation</keyword>
<sequence>MDSALDDAASDAELARLASVNLNLLVPLLALLEERSVTRAAATVGLSQPAMSHALRRMRRLLGDELIVRNGSGMTLTPRAVALLLPLRRVLNQAAQIVSPSPFDPAVDSRVVSVAMTTSKALVIGSAIARLIAERAPHATLRLRTTTMGSTAQFTEDRADVLLLSEEAPSPYPREHLYDDRWVVITNSSAPRDASALELLATLPHVIFDEPGRSRPYEALDEQKVAYTVRDRVSDNLLIPHLISDAGGVAVHRYRITSVMSSYLDLRIEEFPLPVPSLGIDMVWNPWVTDEAFKDWLRGILVEAAASL</sequence>
<dbReference type="PROSITE" id="PS50931">
    <property type="entry name" value="HTH_LYSR"/>
    <property type="match status" value="1"/>
</dbReference>
<dbReference type="PANTHER" id="PTHR30118">
    <property type="entry name" value="HTH-TYPE TRANSCRIPTIONAL REGULATOR LEUO-RELATED"/>
    <property type="match status" value="1"/>
</dbReference>
<dbReference type="InterPro" id="IPR036388">
    <property type="entry name" value="WH-like_DNA-bd_sf"/>
</dbReference>
<evidence type="ECO:0000256" key="3">
    <source>
        <dbReference type="ARBA" id="ARBA00023163"/>
    </source>
</evidence>
<dbReference type="Pfam" id="PF00126">
    <property type="entry name" value="HTH_1"/>
    <property type="match status" value="1"/>
</dbReference>
<dbReference type="GO" id="GO:0003700">
    <property type="term" value="F:DNA-binding transcription factor activity"/>
    <property type="evidence" value="ECO:0007669"/>
    <property type="project" value="InterPro"/>
</dbReference>
<gene>
    <name evidence="5" type="ORF">FE374_00770</name>
</gene>
<dbReference type="Proteomes" id="UP000314616">
    <property type="component" value="Chromosome"/>
</dbReference>
<dbReference type="AlphaFoldDB" id="A0A5B8BYN0"/>
<dbReference type="KEGG" id="gyu:FE374_00770"/>
<reference evidence="5 6" key="1">
    <citation type="submission" date="2019-05" db="EMBL/GenBank/DDBJ databases">
        <title>Georgenia *** sp. nov., and Georgenia *** sp. nov., isolated from the intestinal contents of plateau pika (Ochotona curzoniae) in the Qinghai-Tibet plateau of China.</title>
        <authorList>
            <person name="Tian Z."/>
        </authorList>
    </citation>
    <scope>NUCLEOTIDE SEQUENCE [LARGE SCALE GENOMIC DNA]</scope>
    <source>
        <strain evidence="5 6">Z443</strain>
    </source>
</reference>
<dbReference type="EMBL" id="CP040915">
    <property type="protein sequence ID" value="QDC23353.1"/>
    <property type="molecule type" value="Genomic_DNA"/>
</dbReference>
<evidence type="ECO:0000256" key="1">
    <source>
        <dbReference type="ARBA" id="ARBA00023015"/>
    </source>
</evidence>
<keyword evidence="3" id="KW-0804">Transcription</keyword>
<dbReference type="OrthoDB" id="8717159at2"/>
<dbReference type="PRINTS" id="PR00039">
    <property type="entry name" value="HTHLYSR"/>
</dbReference>
<protein>
    <submittedName>
        <fullName evidence="5">LysR family transcriptional regulator</fullName>
    </submittedName>
</protein>
<dbReference type="Gene3D" id="3.40.190.10">
    <property type="entry name" value="Periplasmic binding protein-like II"/>
    <property type="match status" value="2"/>
</dbReference>
<dbReference type="InterPro" id="IPR036390">
    <property type="entry name" value="WH_DNA-bd_sf"/>
</dbReference>
<evidence type="ECO:0000313" key="6">
    <source>
        <dbReference type="Proteomes" id="UP000314616"/>
    </source>
</evidence>
<name>A0A5B8BYN0_9MICO</name>
<dbReference type="Gene3D" id="1.10.10.10">
    <property type="entry name" value="Winged helix-like DNA-binding domain superfamily/Winged helix DNA-binding domain"/>
    <property type="match status" value="1"/>
</dbReference>
<dbReference type="SUPFAM" id="SSF53850">
    <property type="entry name" value="Periplasmic binding protein-like II"/>
    <property type="match status" value="1"/>
</dbReference>
<evidence type="ECO:0000256" key="2">
    <source>
        <dbReference type="ARBA" id="ARBA00023125"/>
    </source>
</evidence>
<dbReference type="InterPro" id="IPR050389">
    <property type="entry name" value="LysR-type_TF"/>
</dbReference>
<evidence type="ECO:0000259" key="4">
    <source>
        <dbReference type="PROSITE" id="PS50931"/>
    </source>
</evidence>
<feature type="domain" description="HTH lysR-type" evidence="4">
    <location>
        <begin position="20"/>
        <end position="77"/>
    </location>
</feature>
<dbReference type="RefSeq" id="WP_139926795.1">
    <property type="nucleotide sequence ID" value="NZ_CP040915.1"/>
</dbReference>
<keyword evidence="2" id="KW-0238">DNA-binding</keyword>